<feature type="region of interest" description="Disordered" evidence="1">
    <location>
        <begin position="39"/>
        <end position="71"/>
    </location>
</feature>
<dbReference type="GO" id="GO:0006351">
    <property type="term" value="P:DNA-templated transcription"/>
    <property type="evidence" value="ECO:0007669"/>
    <property type="project" value="InterPro"/>
</dbReference>
<keyword evidence="4" id="KW-1185">Reference proteome</keyword>
<dbReference type="InterPro" id="IPR003618">
    <property type="entry name" value="TFIIS_cen_dom"/>
</dbReference>
<dbReference type="Proteomes" id="UP000419144">
    <property type="component" value="Unassembled WGS sequence"/>
</dbReference>
<dbReference type="PROSITE" id="PS51321">
    <property type="entry name" value="TFIIS_CENTRAL"/>
    <property type="match status" value="1"/>
</dbReference>
<reference evidence="3" key="1">
    <citation type="submission" date="2019-11" db="EMBL/GenBank/DDBJ databases">
        <title>Leishmania tarentolae CDS.</title>
        <authorList>
            <person name="Goto Y."/>
            <person name="Yamagishi J."/>
        </authorList>
    </citation>
    <scope>NUCLEOTIDE SEQUENCE [LARGE SCALE GENOMIC DNA]</scope>
    <source>
        <strain evidence="3">Parrot Tar II</strain>
    </source>
</reference>
<evidence type="ECO:0000256" key="1">
    <source>
        <dbReference type="SAM" id="MobiDB-lite"/>
    </source>
</evidence>
<accession>A0A640KH40</accession>
<evidence type="ECO:0000259" key="2">
    <source>
        <dbReference type="PROSITE" id="PS51321"/>
    </source>
</evidence>
<sequence>MSESHWSSDSGASNPEAVAASTLNMHLVELMTLRHSSRVTRRRPACATSEVPMKSSTEISREAGASGEAPRKQARIDISNLIRQALLQSSSCCSFARVNEATSQVVAALRQSGDGAEVARAVTRALADPLNEELRESVLSGPLCPEELVALDEVSLLNQSERAVRESARLERLNQHSVEYLERLSLTVTNMFTCPECGFGECYANFRSADFVKWQGDDPTPTLLRCCRCSLSFRQ</sequence>
<protein>
    <submittedName>
        <fullName evidence="3">Transcription elongation factor-like protein</fullName>
    </submittedName>
</protein>
<evidence type="ECO:0000313" key="3">
    <source>
        <dbReference type="EMBL" id="GET88863.1"/>
    </source>
</evidence>
<proteinExistence type="predicted"/>
<feature type="domain" description="TFIIS central" evidence="2">
    <location>
        <begin position="74"/>
        <end position="184"/>
    </location>
</feature>
<dbReference type="OrthoDB" id="44867at2759"/>
<dbReference type="AlphaFoldDB" id="A0A640KH40"/>
<name>A0A640KH40_LEITA</name>
<dbReference type="GO" id="GO:0003746">
    <property type="term" value="F:translation elongation factor activity"/>
    <property type="evidence" value="ECO:0007669"/>
    <property type="project" value="UniProtKB-KW"/>
</dbReference>
<gene>
    <name evidence="3" type="ORF">LtaPh_2401900</name>
</gene>
<dbReference type="VEuPathDB" id="TriTrypDB:LtaPh_2401900"/>
<evidence type="ECO:0000313" key="4">
    <source>
        <dbReference type="Proteomes" id="UP000419144"/>
    </source>
</evidence>
<organism evidence="3 4">
    <name type="scientific">Leishmania tarentolae</name>
    <name type="common">Sauroleishmania tarentolae</name>
    <dbReference type="NCBI Taxonomy" id="5689"/>
    <lineage>
        <taxon>Eukaryota</taxon>
        <taxon>Discoba</taxon>
        <taxon>Euglenozoa</taxon>
        <taxon>Kinetoplastea</taxon>
        <taxon>Metakinetoplastina</taxon>
        <taxon>Trypanosomatida</taxon>
        <taxon>Trypanosomatidae</taxon>
        <taxon>Leishmaniinae</taxon>
        <taxon>Leishmania</taxon>
        <taxon>lizard Leishmania</taxon>
    </lineage>
</organism>
<dbReference type="EMBL" id="BLBS01000031">
    <property type="protein sequence ID" value="GET88863.1"/>
    <property type="molecule type" value="Genomic_DNA"/>
</dbReference>
<comment type="caution">
    <text evidence="3">The sequence shown here is derived from an EMBL/GenBank/DDBJ whole genome shotgun (WGS) entry which is preliminary data.</text>
</comment>